<dbReference type="SMART" id="SM01100">
    <property type="entry name" value="CRAL_TRIO_N"/>
    <property type="match status" value="1"/>
</dbReference>
<dbReference type="EMBL" id="JAAGAX010000008">
    <property type="protein sequence ID" value="KAF2305630.1"/>
    <property type="molecule type" value="Genomic_DNA"/>
</dbReference>
<dbReference type="AlphaFoldDB" id="A0A6A6LW12"/>
<name>A0A6A6LW12_HEVBR</name>
<organism evidence="3 4">
    <name type="scientific">Hevea brasiliensis</name>
    <name type="common">Para rubber tree</name>
    <name type="synonym">Siphonia brasiliensis</name>
    <dbReference type="NCBI Taxonomy" id="3981"/>
    <lineage>
        <taxon>Eukaryota</taxon>
        <taxon>Viridiplantae</taxon>
        <taxon>Streptophyta</taxon>
        <taxon>Embryophyta</taxon>
        <taxon>Tracheophyta</taxon>
        <taxon>Spermatophyta</taxon>
        <taxon>Magnoliopsida</taxon>
        <taxon>eudicotyledons</taxon>
        <taxon>Gunneridae</taxon>
        <taxon>Pentapetalae</taxon>
        <taxon>rosids</taxon>
        <taxon>fabids</taxon>
        <taxon>Malpighiales</taxon>
        <taxon>Euphorbiaceae</taxon>
        <taxon>Crotonoideae</taxon>
        <taxon>Micrandreae</taxon>
        <taxon>Hevea</taxon>
    </lineage>
</organism>
<feature type="domain" description="CRAL-TRIO" evidence="2">
    <location>
        <begin position="67"/>
        <end position="232"/>
    </location>
</feature>
<dbReference type="Gene3D" id="3.30.360.10">
    <property type="entry name" value="Dihydrodipicolinate Reductase, domain 2"/>
    <property type="match status" value="2"/>
</dbReference>
<protein>
    <recommendedName>
        <fullName evidence="2">CRAL-TRIO domain-containing protein</fullName>
    </recommendedName>
</protein>
<dbReference type="SUPFAM" id="SSF55347">
    <property type="entry name" value="Glyceraldehyde-3-phosphate dehydrogenase-like, C-terminal domain"/>
    <property type="match status" value="1"/>
</dbReference>
<evidence type="ECO:0000256" key="1">
    <source>
        <dbReference type="SAM" id="MobiDB-lite"/>
    </source>
</evidence>
<dbReference type="SUPFAM" id="SSF52087">
    <property type="entry name" value="CRAL/TRIO domain"/>
    <property type="match status" value="1"/>
</dbReference>
<dbReference type="InterPro" id="IPR036865">
    <property type="entry name" value="CRAL-TRIO_dom_sf"/>
</dbReference>
<dbReference type="CDD" id="cd00170">
    <property type="entry name" value="SEC14"/>
    <property type="match status" value="1"/>
</dbReference>
<comment type="caution">
    <text evidence="3">The sequence shown here is derived from an EMBL/GenBank/DDBJ whole genome shotgun (WGS) entry which is preliminary data.</text>
</comment>
<dbReference type="Gene3D" id="3.40.525.10">
    <property type="entry name" value="CRAL-TRIO lipid binding domain"/>
    <property type="match status" value="1"/>
</dbReference>
<evidence type="ECO:0000313" key="3">
    <source>
        <dbReference type="EMBL" id="KAF2305630.1"/>
    </source>
</evidence>
<evidence type="ECO:0000313" key="4">
    <source>
        <dbReference type="Proteomes" id="UP000467840"/>
    </source>
</evidence>
<dbReference type="InterPro" id="IPR011074">
    <property type="entry name" value="CRAL/TRIO_N_dom"/>
</dbReference>
<keyword evidence="4" id="KW-1185">Reference proteome</keyword>
<dbReference type="PANTHER" id="PTHR46277">
    <property type="entry name" value="OS03G0850700 PROTEIN"/>
    <property type="match status" value="1"/>
</dbReference>
<dbReference type="Proteomes" id="UP000467840">
    <property type="component" value="Chromosome 9"/>
</dbReference>
<sequence length="333" mass="37894">MEKTQEIAVTQMRKSSEKLGSSTESYGDTTLMRFLIARSMDPEKAAKMFVQWQKWRAAFVPNGFIADSEVQDELQTRKIYLQSLTKEGYPLLIVKASKHLPAKDHLQFKKFVVHLLDKTIASSLKGKEKGNEKLIAILDLQQITYRNIDARGLIIGFQFLQAYYPERLAKLFILHMPWFFVSVWRMVSRFLEKATLEKIVIVSNEEERKDFMKEIGEESLPEEYGGQAKLVALQDVILPQLEVQRMVVSTYQAASGAVAAAMEKLELQTRLGRKPPSCKIFKRKNDMNVQVTATCIPVPAKRAHAKSVNLQFEKPLDEDTTMDILKNASGGGY</sequence>
<dbReference type="InterPro" id="IPR036273">
    <property type="entry name" value="CRAL/TRIO_N_dom_sf"/>
</dbReference>
<dbReference type="InterPro" id="IPR001251">
    <property type="entry name" value="CRAL-TRIO_dom"/>
</dbReference>
<dbReference type="PANTHER" id="PTHR46277:SF13">
    <property type="entry name" value="CRAL-TRIO DOMAIN-CONTAINING PROTEIN"/>
    <property type="match status" value="1"/>
</dbReference>
<feature type="region of interest" description="Disordered" evidence="1">
    <location>
        <begin position="1"/>
        <end position="24"/>
    </location>
</feature>
<reference evidence="3 4" key="1">
    <citation type="journal article" date="2020" name="Mol. Plant">
        <title>The Chromosome-Based Rubber Tree Genome Provides New Insights into Spurge Genome Evolution and Rubber Biosynthesis.</title>
        <authorList>
            <person name="Liu J."/>
            <person name="Shi C."/>
            <person name="Shi C.C."/>
            <person name="Li W."/>
            <person name="Zhang Q.J."/>
            <person name="Zhang Y."/>
            <person name="Li K."/>
            <person name="Lu H.F."/>
            <person name="Shi C."/>
            <person name="Zhu S.T."/>
            <person name="Xiao Z.Y."/>
            <person name="Nan H."/>
            <person name="Yue Y."/>
            <person name="Zhu X.G."/>
            <person name="Wu Y."/>
            <person name="Hong X.N."/>
            <person name="Fan G.Y."/>
            <person name="Tong Y."/>
            <person name="Zhang D."/>
            <person name="Mao C.L."/>
            <person name="Liu Y.L."/>
            <person name="Hao S.J."/>
            <person name="Liu W.Q."/>
            <person name="Lv M.Q."/>
            <person name="Zhang H.B."/>
            <person name="Liu Y."/>
            <person name="Hu-Tang G.R."/>
            <person name="Wang J.P."/>
            <person name="Wang J.H."/>
            <person name="Sun Y.H."/>
            <person name="Ni S.B."/>
            <person name="Chen W.B."/>
            <person name="Zhang X.C."/>
            <person name="Jiao Y.N."/>
            <person name="Eichler E.E."/>
            <person name="Li G.H."/>
            <person name="Liu X."/>
            <person name="Gao L.Z."/>
        </authorList>
    </citation>
    <scope>NUCLEOTIDE SEQUENCE [LARGE SCALE GENOMIC DNA]</scope>
    <source>
        <strain evidence="4">cv. GT1</strain>
        <tissue evidence="3">Leaf</tissue>
    </source>
</reference>
<evidence type="ECO:0000259" key="2">
    <source>
        <dbReference type="PROSITE" id="PS50191"/>
    </source>
</evidence>
<dbReference type="SMART" id="SM00516">
    <property type="entry name" value="SEC14"/>
    <property type="match status" value="1"/>
</dbReference>
<dbReference type="Gene3D" id="1.10.8.20">
    <property type="entry name" value="N-terminal domain of phosphatidylinositol transfer protein sec14p"/>
    <property type="match status" value="1"/>
</dbReference>
<dbReference type="Pfam" id="PF00650">
    <property type="entry name" value="CRAL_TRIO"/>
    <property type="match status" value="1"/>
</dbReference>
<proteinExistence type="predicted"/>
<dbReference type="SUPFAM" id="SSF46938">
    <property type="entry name" value="CRAL/TRIO N-terminal domain"/>
    <property type="match status" value="1"/>
</dbReference>
<gene>
    <name evidence="3" type="ORF">GH714_007129</name>
</gene>
<dbReference type="PROSITE" id="PS50191">
    <property type="entry name" value="CRAL_TRIO"/>
    <property type="match status" value="1"/>
</dbReference>
<accession>A0A6A6LW12</accession>